<proteinExistence type="predicted"/>
<feature type="region of interest" description="Disordered" evidence="1">
    <location>
        <begin position="225"/>
        <end position="251"/>
    </location>
</feature>
<feature type="compositionally biased region" description="Basic and acidic residues" evidence="1">
    <location>
        <begin position="155"/>
        <end position="193"/>
    </location>
</feature>
<gene>
    <name evidence="2" type="ORF">GCWU000342_01823</name>
</gene>
<feature type="region of interest" description="Disordered" evidence="1">
    <location>
        <begin position="151"/>
        <end position="203"/>
    </location>
</feature>
<reference evidence="2" key="1">
    <citation type="submission" date="2009-04" db="EMBL/GenBank/DDBJ databases">
        <authorList>
            <person name="Weinstock G."/>
            <person name="Sodergren E."/>
            <person name="Clifton S."/>
            <person name="Fulton L."/>
            <person name="Fulton B."/>
            <person name="Courtney L."/>
            <person name="Fronick C."/>
            <person name="Harrison M."/>
            <person name="Strong C."/>
            <person name="Farmer C."/>
            <person name="Delahaunty K."/>
            <person name="Markovic C."/>
            <person name="Hall O."/>
            <person name="Minx P."/>
            <person name="Tomlinson C."/>
            <person name="Mitreva M."/>
            <person name="Nelson J."/>
            <person name="Hou S."/>
            <person name="Wollam A."/>
            <person name="Pepin K.H."/>
            <person name="Johnson M."/>
            <person name="Bhonagiri V."/>
            <person name="Nash W.E."/>
            <person name="Warren W."/>
            <person name="Chinwalla A."/>
            <person name="Mardis E.R."/>
            <person name="Wilson R.K."/>
        </authorList>
    </citation>
    <scope>NUCLEOTIDE SEQUENCE [LARGE SCALE GENOMIC DNA]</scope>
    <source>
        <strain evidence="2">DSM 14600</strain>
    </source>
</reference>
<dbReference type="Pfam" id="PF18960">
    <property type="entry name" value="DUF5702"/>
    <property type="match status" value="1"/>
</dbReference>
<organism evidence="2 3">
    <name type="scientific">Shuttleworthella satelles DSM 14600</name>
    <dbReference type="NCBI Taxonomy" id="626523"/>
    <lineage>
        <taxon>Bacteria</taxon>
        <taxon>Bacillati</taxon>
        <taxon>Bacillota</taxon>
        <taxon>Clostridia</taxon>
        <taxon>Lachnospirales</taxon>
        <taxon>Lachnospiraceae</taxon>
        <taxon>Shuttleworthella</taxon>
    </lineage>
</organism>
<dbReference type="RefSeq" id="WP_006906819.1">
    <property type="nucleotide sequence ID" value="NZ_GG665867.1"/>
</dbReference>
<evidence type="ECO:0000313" key="2">
    <source>
        <dbReference type="EMBL" id="EEP27829.1"/>
    </source>
</evidence>
<accession>C4GCX9</accession>
<keyword evidence="3" id="KW-1185">Reference proteome</keyword>
<dbReference type="InterPro" id="IPR043756">
    <property type="entry name" value="DUF5702"/>
</dbReference>
<sequence length="493" mass="55156">MLIMTLLLTLAEGVHLLGLAAGQKQLSTYATEGALGEYNRILWEEYGILGMDAGYGQDRFDPSELEQRLRVRLEEELGDTLYQTSLTSCAIRSYQLLTDQRAGPFIRQAARQEVGQLGQTGIDRIIDYVRGAESTSDKRDLSSMLQEGQGALEQVQKEKREEGKSAKDSPDISEKKSEEKSGDQAESGEKERSPSNGRKPKANPIRTALEWKSKAILAQVLPPDNKLSEASLPDGKDCPSKRKRLQGTSEEKIETDLKDQGLFRLYLRDHFSRFGKEQGKGHALSYEMEYILCGKESDKRNLEAMVGRLLALRELDNCRCLLGDPARMAQVEELAVLLAGATLNPAVLQLVKGGIVAAWAYLESILDIRLVLTGGKAALLKSPAEWTSDIYEFPIYLDTAVKARESSAGISYEMYLMALLLLADSGDLALRAMDLMEASIRQEEAYGGTRMDHMICGLNMHYGYEARTYFQILPKKTMLPWYQREYEETCAYQ</sequence>
<dbReference type="Proteomes" id="UP000003494">
    <property type="component" value="Unassembled WGS sequence"/>
</dbReference>
<dbReference type="EMBL" id="ACIP02000004">
    <property type="protein sequence ID" value="EEP27829.1"/>
    <property type="molecule type" value="Genomic_DNA"/>
</dbReference>
<dbReference type="HOGENOM" id="CLU_026897_0_0_9"/>
<dbReference type="AlphaFoldDB" id="C4GCX9"/>
<comment type="caution">
    <text evidence="2">The sequence shown here is derived from an EMBL/GenBank/DDBJ whole genome shotgun (WGS) entry which is preliminary data.</text>
</comment>
<evidence type="ECO:0000313" key="3">
    <source>
        <dbReference type="Proteomes" id="UP000003494"/>
    </source>
</evidence>
<dbReference type="eggNOG" id="ENOG502ZC8M">
    <property type="taxonomic scope" value="Bacteria"/>
</dbReference>
<protein>
    <submittedName>
        <fullName evidence="2">Uncharacterized protein</fullName>
    </submittedName>
</protein>
<dbReference type="STRING" id="626523.GCWU000342_01823"/>
<evidence type="ECO:0000256" key="1">
    <source>
        <dbReference type="SAM" id="MobiDB-lite"/>
    </source>
</evidence>
<name>C4GCX9_9FIRM</name>